<name>G0W5S4_NAUDC</name>
<feature type="region of interest" description="Disordered" evidence="5">
    <location>
        <begin position="773"/>
        <end position="798"/>
    </location>
</feature>
<feature type="compositionally biased region" description="Basic and acidic residues" evidence="5">
    <location>
        <begin position="539"/>
        <end position="549"/>
    </location>
</feature>
<dbReference type="KEGG" id="ndi:NDAI_0B01010"/>
<evidence type="ECO:0000256" key="4">
    <source>
        <dbReference type="ARBA" id="ARBA00021016"/>
    </source>
</evidence>
<accession>G0W5S4</accession>
<feature type="compositionally biased region" description="Basic residues" evidence="5">
    <location>
        <begin position="632"/>
        <end position="645"/>
    </location>
</feature>
<gene>
    <name evidence="6" type="primary">NDAI0B01010</name>
    <name evidence="6" type="ordered locus">NDAI_0B01010</name>
</gene>
<feature type="compositionally biased region" description="Acidic residues" evidence="5">
    <location>
        <begin position="698"/>
        <end position="708"/>
    </location>
</feature>
<feature type="region of interest" description="Disordered" evidence="5">
    <location>
        <begin position="1"/>
        <end position="94"/>
    </location>
</feature>
<feature type="compositionally biased region" description="Polar residues" evidence="5">
    <location>
        <begin position="19"/>
        <end position="28"/>
    </location>
</feature>
<dbReference type="AlphaFoldDB" id="G0W5S4"/>
<feature type="region of interest" description="Disordered" evidence="5">
    <location>
        <begin position="684"/>
        <end position="708"/>
    </location>
</feature>
<feature type="compositionally biased region" description="Polar residues" evidence="5">
    <location>
        <begin position="39"/>
        <end position="52"/>
    </location>
</feature>
<dbReference type="GeneID" id="11498250"/>
<protein>
    <recommendedName>
        <fullName evidence="4">Altered inheritance of mitochondria protein 21</fullName>
    </recommendedName>
</protein>
<feature type="compositionally biased region" description="Basic and acidic residues" evidence="5">
    <location>
        <begin position="487"/>
        <end position="517"/>
    </location>
</feature>
<dbReference type="eggNOG" id="ENOG502S25J">
    <property type="taxonomic scope" value="Eukaryota"/>
</dbReference>
<dbReference type="OMA" id="FQQMFNQ"/>
<reference evidence="6 7" key="1">
    <citation type="journal article" date="2011" name="Proc. Natl. Acad. Sci. U.S.A.">
        <title>Evolutionary erosion of yeast sex chromosomes by mating-type switching accidents.</title>
        <authorList>
            <person name="Gordon J.L."/>
            <person name="Armisen D."/>
            <person name="Proux-Wera E."/>
            <person name="Oheigeartaigh S.S."/>
            <person name="Byrne K.P."/>
            <person name="Wolfe K.H."/>
        </authorList>
    </citation>
    <scope>NUCLEOTIDE SEQUENCE [LARGE SCALE GENOMIC DNA]</scope>
    <source>
        <strain evidence="7">ATCC 10597 / BCRC 20456 / CBS 421 / NBRC 0211 / NRRL Y-12639</strain>
    </source>
</reference>
<evidence type="ECO:0000256" key="2">
    <source>
        <dbReference type="ARBA" id="ARBA00004134"/>
    </source>
</evidence>
<feature type="region of interest" description="Disordered" evidence="5">
    <location>
        <begin position="350"/>
        <end position="575"/>
    </location>
</feature>
<dbReference type="RefSeq" id="XP_003668378.1">
    <property type="nucleotide sequence ID" value="XM_003668330.1"/>
</dbReference>
<evidence type="ECO:0000256" key="1">
    <source>
        <dbReference type="ARBA" id="ARBA00002092"/>
    </source>
</evidence>
<feature type="compositionally biased region" description="Low complexity" evidence="5">
    <location>
        <begin position="173"/>
        <end position="184"/>
    </location>
</feature>
<feature type="compositionally biased region" description="Basic and acidic residues" evidence="5">
    <location>
        <begin position="230"/>
        <end position="240"/>
    </location>
</feature>
<evidence type="ECO:0000256" key="5">
    <source>
        <dbReference type="SAM" id="MobiDB-lite"/>
    </source>
</evidence>
<dbReference type="OrthoDB" id="3995855at2759"/>
<organism evidence="6 7">
    <name type="scientific">Naumovozyma dairenensis (strain ATCC 10597 / BCRC 20456 / CBS 421 / NBRC 0211 / NRRL Y-12639)</name>
    <name type="common">Saccharomyces dairenensis</name>
    <dbReference type="NCBI Taxonomy" id="1071378"/>
    <lineage>
        <taxon>Eukaryota</taxon>
        <taxon>Fungi</taxon>
        <taxon>Dikarya</taxon>
        <taxon>Ascomycota</taxon>
        <taxon>Saccharomycotina</taxon>
        <taxon>Saccharomycetes</taxon>
        <taxon>Saccharomycetales</taxon>
        <taxon>Saccharomycetaceae</taxon>
        <taxon>Naumovozyma</taxon>
    </lineage>
</organism>
<comment type="similarity">
    <text evidence="3">Belongs to the AIM21 family.</text>
</comment>
<sequence length="798" mass="88326">MSQSDLPHIPERPRRRKTSPMQSSLSQEELNEVEPSLPATGQASVKETTPSIPSRRPIRKAQTIQTIGNNDINTTDVETQIPLLPERRPMKHSVTEEIDNLIQNTDSELKEMENMLSSVHAQIPHPPRRPNKNHGTATSNHGHEENINSQGDENDTKQQNLVHEMGEDGLQGKKSSNKSFSSIKEPVPDGSSEGNVVESIGNIFSEPMLQTSQPKIAEEGQVDNSIEVTEGTKEETKDQSVDTTDSVAMPSPESEVVTTDPASKVKEVVEEHENENKNEEQLQEKVYKDEDDITVKNDIATSGISSKAEPAITPKIPERRPTIGRVDTPKMESISHDNIVEVIHADVKEEGLQGKAETETIEAVPSDDATPTILPKMPERRPAISSTNSSAKEESIFEKKNEGHDIVPHKEEKENKSEMEPKVDILSNVPESTPVHKVDNEGEAVSEDIDTDLRTGQEPSVEEPAVSPSKGNDELLSEGKEEEAPEEEAHTEEAHKQEAPEEEAHNEEKVEPKIPERPKKRAPPPVPKKPSSRIAALHEMLKKQQEENMAKVNEPFSKGSEKENDSKDTDNEGKAEFVKNLNGLFALPGMAPGGPILNKKLSPDAASNAVEEQLNLKQAEEAMGDESTGMGTRRRARGPRGRKLPSKIAKTEKIVDIKEDENVIQIFNTWKIVCRSEGAVVKSDGLGSLDKEGKEGQEEHEEEVENDDDEFIDALEIKEIESHHGKRHVSESVAIKKNHTGLELEEAVADAIDSRDQDDSIEILEQGLEDEAQSAMERQMMEEDKPIDELLKDQSGLN</sequence>
<feature type="compositionally biased region" description="Basic and acidic residues" evidence="5">
    <location>
        <begin position="779"/>
        <end position="792"/>
    </location>
</feature>
<comment type="subcellular location">
    <subcellularLocation>
        <location evidence="2">Cytoplasm</location>
        <location evidence="2">Cytoskeleton</location>
        <location evidence="2">Actin patch</location>
    </subcellularLocation>
</comment>
<feature type="region of interest" description="Disordered" evidence="5">
    <location>
        <begin position="618"/>
        <end position="647"/>
    </location>
</feature>
<comment type="function">
    <text evidence="1">Involved in mitochondrial migration along actin filaments.</text>
</comment>
<evidence type="ECO:0000256" key="3">
    <source>
        <dbReference type="ARBA" id="ARBA00006466"/>
    </source>
</evidence>
<dbReference type="HOGENOM" id="CLU_418608_0_0_1"/>
<keyword evidence="7" id="KW-1185">Reference proteome</keyword>
<feature type="compositionally biased region" description="Basic and acidic residues" evidence="5">
    <location>
        <begin position="316"/>
        <end position="332"/>
    </location>
</feature>
<dbReference type="Pfam" id="PF11489">
    <property type="entry name" value="Aim21"/>
    <property type="match status" value="1"/>
</dbReference>
<evidence type="ECO:0000313" key="7">
    <source>
        <dbReference type="Proteomes" id="UP000000689"/>
    </source>
</evidence>
<feature type="compositionally biased region" description="Acidic residues" evidence="5">
    <location>
        <begin position="441"/>
        <end position="450"/>
    </location>
</feature>
<dbReference type="InterPro" id="IPR021582">
    <property type="entry name" value="Aim21"/>
</dbReference>
<dbReference type="STRING" id="1071378.G0W5S4"/>
<dbReference type="Proteomes" id="UP000000689">
    <property type="component" value="Chromosome 2"/>
</dbReference>
<dbReference type="GO" id="GO:0030479">
    <property type="term" value="C:actin cortical patch"/>
    <property type="evidence" value="ECO:0007669"/>
    <property type="project" value="UniProtKB-SubCell"/>
</dbReference>
<dbReference type="EMBL" id="HE580268">
    <property type="protein sequence ID" value="CCD23135.1"/>
    <property type="molecule type" value="Genomic_DNA"/>
</dbReference>
<evidence type="ECO:0000313" key="6">
    <source>
        <dbReference type="EMBL" id="CCD23135.1"/>
    </source>
</evidence>
<feature type="compositionally biased region" description="Basic and acidic residues" evidence="5">
    <location>
        <begin position="263"/>
        <end position="288"/>
    </location>
</feature>
<feature type="compositionally biased region" description="Basic and acidic residues" evidence="5">
    <location>
        <begin position="559"/>
        <end position="575"/>
    </location>
</feature>
<feature type="region of interest" description="Disordered" evidence="5">
    <location>
        <begin position="119"/>
        <end position="332"/>
    </location>
</feature>
<proteinExistence type="inferred from homology"/>
<feature type="compositionally biased region" description="Polar residues" evidence="5">
    <location>
        <begin position="62"/>
        <end position="78"/>
    </location>
</feature>
<feature type="compositionally biased region" description="Basic and acidic residues" evidence="5">
    <location>
        <begin position="391"/>
        <end position="423"/>
    </location>
</feature>
<feature type="compositionally biased region" description="Polar residues" evidence="5">
    <location>
        <begin position="147"/>
        <end position="161"/>
    </location>
</feature>